<comment type="similarity">
    <text evidence="1">Belongs to the FAH family.</text>
</comment>
<dbReference type="FunFam" id="3.90.850.10:FF:000002">
    <property type="entry name" value="2-hydroxyhepta-2,4-diene-1,7-dioate isomerase"/>
    <property type="match status" value="1"/>
</dbReference>
<name>A0A2R5ER12_9BACL</name>
<sequence length="307" mass="33515">MKLLTFFEDQTYKLGVHSGEGEGILDIAAAVGNVSDMDVEDGVPVTLQAVIEGGANAMDKLRTFVEIAHRADNRFAYIRPESTLTLGPCVTHPNKMICVGLNYRKHAEETGAEIPTYPVLFNKFSNTLASQGDEIPLPKVSSEVDYEAELVIVIGKQAKNVAKEDALSYVLGYCNVNDLSARDLQFRTSQWLTGKSCDKFSPLGPYLVTADEVGDPNQLEIKCIVNGEVRQASNTSDMIFYCDEIVSYISQLMTLVPGDVILTGTPEGVVLGKPVDERVYLQPGDVVTIEIEKLGSLTNTMVAEIEQ</sequence>
<protein>
    <submittedName>
        <fullName evidence="4">5-carboxymethyl-2-hydroxymuconate isomerase</fullName>
    </submittedName>
</protein>
<dbReference type="Proteomes" id="UP000245202">
    <property type="component" value="Unassembled WGS sequence"/>
</dbReference>
<dbReference type="InterPro" id="IPR011234">
    <property type="entry name" value="Fumarylacetoacetase-like_C"/>
</dbReference>
<dbReference type="PANTHER" id="PTHR42796">
    <property type="entry name" value="FUMARYLACETOACETATE HYDROLASE DOMAIN-CONTAINING PROTEIN 2A-RELATED"/>
    <property type="match status" value="1"/>
</dbReference>
<accession>A0A2R5ER12</accession>
<dbReference type="InterPro" id="IPR036663">
    <property type="entry name" value="Fumarylacetoacetase_C_sf"/>
</dbReference>
<dbReference type="GO" id="GO:0046872">
    <property type="term" value="F:metal ion binding"/>
    <property type="evidence" value="ECO:0007669"/>
    <property type="project" value="UniProtKB-KW"/>
</dbReference>
<comment type="caution">
    <text evidence="4">The sequence shown here is derived from an EMBL/GenBank/DDBJ whole genome shotgun (WGS) entry which is preliminary data.</text>
</comment>
<keyword evidence="4" id="KW-0413">Isomerase</keyword>
<dbReference type="Pfam" id="PF01557">
    <property type="entry name" value="FAA_hydrolase"/>
    <property type="match status" value="1"/>
</dbReference>
<evidence type="ECO:0000256" key="1">
    <source>
        <dbReference type="ARBA" id="ARBA00010211"/>
    </source>
</evidence>
<dbReference type="PANTHER" id="PTHR42796:SF4">
    <property type="entry name" value="FUMARYLACETOACETATE HYDROLASE DOMAIN-CONTAINING PROTEIN 2A"/>
    <property type="match status" value="1"/>
</dbReference>
<evidence type="ECO:0000313" key="4">
    <source>
        <dbReference type="EMBL" id="GBG09156.1"/>
    </source>
</evidence>
<reference evidence="4 5" key="1">
    <citation type="submission" date="2017-08" db="EMBL/GenBank/DDBJ databases">
        <title>Substantial Increase in Enzyme Production by Combined Drug-Resistance Mutations in Paenibacillus agaridevorans.</title>
        <authorList>
            <person name="Tanaka Y."/>
            <person name="Funane K."/>
            <person name="Hosaka T."/>
            <person name="Shiwa Y."/>
            <person name="Fujita N."/>
            <person name="Miyazaki T."/>
            <person name="Yoshikawa H."/>
            <person name="Murakami K."/>
            <person name="Kasahara K."/>
            <person name="Inaoka T."/>
            <person name="Hiraga Y."/>
            <person name="Ochi K."/>
        </authorList>
    </citation>
    <scope>NUCLEOTIDE SEQUENCE [LARGE SCALE GENOMIC DNA]</scope>
    <source>
        <strain evidence="4 5">T-3040</strain>
    </source>
</reference>
<gene>
    <name evidence="4" type="ORF">PAT3040_03789</name>
</gene>
<organism evidence="4 5">
    <name type="scientific">Paenibacillus agaridevorans</name>
    <dbReference type="NCBI Taxonomy" id="171404"/>
    <lineage>
        <taxon>Bacteria</taxon>
        <taxon>Bacillati</taxon>
        <taxon>Bacillota</taxon>
        <taxon>Bacilli</taxon>
        <taxon>Bacillales</taxon>
        <taxon>Paenibacillaceae</taxon>
        <taxon>Paenibacillus</taxon>
    </lineage>
</organism>
<feature type="domain" description="Fumarylacetoacetase-like C-terminal" evidence="3">
    <location>
        <begin position="95"/>
        <end position="301"/>
    </location>
</feature>
<keyword evidence="5" id="KW-1185">Reference proteome</keyword>
<proteinExistence type="inferred from homology"/>
<dbReference type="SUPFAM" id="SSF56529">
    <property type="entry name" value="FAH"/>
    <property type="match status" value="1"/>
</dbReference>
<dbReference type="GO" id="GO:0016853">
    <property type="term" value="F:isomerase activity"/>
    <property type="evidence" value="ECO:0007669"/>
    <property type="project" value="UniProtKB-KW"/>
</dbReference>
<dbReference type="GO" id="GO:0019752">
    <property type="term" value="P:carboxylic acid metabolic process"/>
    <property type="evidence" value="ECO:0007669"/>
    <property type="project" value="UniProtKB-ARBA"/>
</dbReference>
<dbReference type="AlphaFoldDB" id="A0A2R5ER12"/>
<dbReference type="InterPro" id="IPR051121">
    <property type="entry name" value="FAH"/>
</dbReference>
<keyword evidence="2" id="KW-0479">Metal-binding</keyword>
<evidence type="ECO:0000259" key="3">
    <source>
        <dbReference type="Pfam" id="PF01557"/>
    </source>
</evidence>
<evidence type="ECO:0000256" key="2">
    <source>
        <dbReference type="ARBA" id="ARBA00022723"/>
    </source>
</evidence>
<dbReference type="Gene3D" id="3.90.850.10">
    <property type="entry name" value="Fumarylacetoacetase-like, C-terminal domain"/>
    <property type="match status" value="1"/>
</dbReference>
<evidence type="ECO:0000313" key="5">
    <source>
        <dbReference type="Proteomes" id="UP000245202"/>
    </source>
</evidence>
<dbReference type="EMBL" id="BDQX01000196">
    <property type="protein sequence ID" value="GBG09156.1"/>
    <property type="molecule type" value="Genomic_DNA"/>
</dbReference>
<dbReference type="RefSeq" id="WP_108993949.1">
    <property type="nucleotide sequence ID" value="NZ_BDQX01000196.1"/>
</dbReference>